<dbReference type="Proteomes" id="UP000242715">
    <property type="component" value="Unassembled WGS sequence"/>
</dbReference>
<dbReference type="PANTHER" id="PTHR31652:SF0">
    <property type="entry name" value="LIMR FAMILY PROTEIN DDB_G0283707-RELATED"/>
    <property type="match status" value="1"/>
</dbReference>
<evidence type="ECO:0000313" key="7">
    <source>
        <dbReference type="Proteomes" id="UP000242715"/>
    </source>
</evidence>
<dbReference type="OrthoDB" id="73273at2759"/>
<evidence type="ECO:0000256" key="3">
    <source>
        <dbReference type="ARBA" id="ARBA00022989"/>
    </source>
</evidence>
<dbReference type="AlphaFoldDB" id="A0A2Z6NQ15"/>
<comment type="subcellular location">
    <subcellularLocation>
        <location evidence="1">Membrane</location>
        <topology evidence="1">Multi-pass membrane protein</topology>
    </subcellularLocation>
</comment>
<keyword evidence="2 5" id="KW-0812">Transmembrane</keyword>
<proteinExistence type="predicted"/>
<keyword evidence="7" id="KW-1185">Reference proteome</keyword>
<feature type="transmembrane region" description="Helical" evidence="5">
    <location>
        <begin position="57"/>
        <end position="77"/>
    </location>
</feature>
<evidence type="ECO:0000256" key="5">
    <source>
        <dbReference type="SAM" id="Phobius"/>
    </source>
</evidence>
<dbReference type="PANTHER" id="PTHR31652">
    <property type="entry name" value="LIMR FAMILY PROTEIN DDB_G0283707-RELATED"/>
    <property type="match status" value="1"/>
</dbReference>
<evidence type="ECO:0000256" key="1">
    <source>
        <dbReference type="ARBA" id="ARBA00004141"/>
    </source>
</evidence>
<dbReference type="EMBL" id="DF974022">
    <property type="protein sequence ID" value="GAU44183.1"/>
    <property type="molecule type" value="Genomic_DNA"/>
</dbReference>
<keyword evidence="4 5" id="KW-0472">Membrane</keyword>
<name>A0A2Z6NQ15_TRISU</name>
<sequence length="78" mass="8759">MSKDKTQLHYNIIVLLHCLLGTTAFAFFCFYLLLAVIAGATMLGLRLVFIIIHPIKWGATLMNSFLFNVGLILLCSIR</sequence>
<feature type="transmembrane region" description="Helical" evidence="5">
    <location>
        <begin position="12"/>
        <end position="45"/>
    </location>
</feature>
<organism evidence="6 7">
    <name type="scientific">Trifolium subterraneum</name>
    <name type="common">Subterranean clover</name>
    <dbReference type="NCBI Taxonomy" id="3900"/>
    <lineage>
        <taxon>Eukaryota</taxon>
        <taxon>Viridiplantae</taxon>
        <taxon>Streptophyta</taxon>
        <taxon>Embryophyta</taxon>
        <taxon>Tracheophyta</taxon>
        <taxon>Spermatophyta</taxon>
        <taxon>Magnoliopsida</taxon>
        <taxon>eudicotyledons</taxon>
        <taxon>Gunneridae</taxon>
        <taxon>Pentapetalae</taxon>
        <taxon>rosids</taxon>
        <taxon>fabids</taxon>
        <taxon>Fabales</taxon>
        <taxon>Fabaceae</taxon>
        <taxon>Papilionoideae</taxon>
        <taxon>50 kb inversion clade</taxon>
        <taxon>NPAAA clade</taxon>
        <taxon>Hologalegina</taxon>
        <taxon>IRL clade</taxon>
        <taxon>Trifolieae</taxon>
        <taxon>Trifolium</taxon>
    </lineage>
</organism>
<keyword evidence="3 5" id="KW-1133">Transmembrane helix</keyword>
<evidence type="ECO:0000256" key="4">
    <source>
        <dbReference type="ARBA" id="ARBA00023136"/>
    </source>
</evidence>
<reference evidence="7" key="1">
    <citation type="journal article" date="2017" name="Front. Plant Sci.">
        <title>Climate Clever Clovers: New Paradigm to Reduce the Environmental Footprint of Ruminants by Breeding Low Methanogenic Forages Utilizing Haplotype Variation.</title>
        <authorList>
            <person name="Kaur P."/>
            <person name="Appels R."/>
            <person name="Bayer P.E."/>
            <person name="Keeble-Gagnere G."/>
            <person name="Wang J."/>
            <person name="Hirakawa H."/>
            <person name="Shirasawa K."/>
            <person name="Vercoe P."/>
            <person name="Stefanova K."/>
            <person name="Durmic Z."/>
            <person name="Nichols P."/>
            <person name="Revell C."/>
            <person name="Isobe S.N."/>
            <person name="Edwards D."/>
            <person name="Erskine W."/>
        </authorList>
    </citation>
    <scope>NUCLEOTIDE SEQUENCE [LARGE SCALE GENOMIC DNA]</scope>
    <source>
        <strain evidence="7">cv. Daliak</strain>
    </source>
</reference>
<dbReference type="GO" id="GO:0016020">
    <property type="term" value="C:membrane"/>
    <property type="evidence" value="ECO:0007669"/>
    <property type="project" value="UniProtKB-SubCell"/>
</dbReference>
<evidence type="ECO:0000313" key="6">
    <source>
        <dbReference type="EMBL" id="GAU44183.1"/>
    </source>
</evidence>
<protein>
    <submittedName>
        <fullName evidence="6">Uncharacterized protein</fullName>
    </submittedName>
</protein>
<gene>
    <name evidence="6" type="ORF">TSUD_87430</name>
</gene>
<evidence type="ECO:0000256" key="2">
    <source>
        <dbReference type="ARBA" id="ARBA00022692"/>
    </source>
</evidence>
<accession>A0A2Z6NQ15</accession>